<evidence type="ECO:0000256" key="3">
    <source>
        <dbReference type="SAM" id="Coils"/>
    </source>
</evidence>
<keyword evidence="2" id="KW-0184">Conjugation</keyword>
<evidence type="ECO:0000313" key="8">
    <source>
        <dbReference type="EMBL" id="STD82523.1"/>
    </source>
</evidence>
<keyword evidence="9" id="KW-1185">Reference proteome</keyword>
<feature type="domain" description="MobA/MobL protein" evidence="5">
    <location>
        <begin position="18"/>
        <end position="242"/>
    </location>
</feature>
<feature type="region of interest" description="Disordered" evidence="4">
    <location>
        <begin position="653"/>
        <end position="674"/>
    </location>
</feature>
<evidence type="ECO:0000259" key="6">
    <source>
        <dbReference type="Pfam" id="PF18208"/>
    </source>
</evidence>
<proteinExistence type="inferred from homology"/>
<dbReference type="Proteomes" id="UP001183682">
    <property type="component" value="Unassembled WGS sequence"/>
</dbReference>
<sequence>MAIYHFSMQVAKRENGKRSLIAMAAYRSGERLYSELYQKENYYGHRLVKPDAFILKPDYVPSEFSNREYLWNKMELAETSSNAQLCREVNIALPVELSNEDQKELVTKYVQKMFVSKGMIADVAIHRDDSNNPHAHIMLTMRKVDEKGQISNKQKRIPVLDEHGKQVYNEKGHRKTVSIKTTDWDKKELLLEARKEWANMTNKLLRERGIDEQITEKSHKELGKKELPTVHEGVRSRQLEERGIITNQVQHNQMVREHNQSVQKLNDLEEKKELLIEQEQQPTKQFYNQTFSPMEKKELRALAKELRFFVSSENLEKRLDELKRWENSLLFGNKKDIQTQRLQLSRISDEREKIQQAESILTKQAVRFCQKHYPEIQTEDYSSKALQAIVTETIDQKELLSKEDIKQLTETESLVEQVKDYQIFKDQPFQTTRFLEEKIQTLMDQMNELTTSVEEKETLQIKIEQLEAMKANLNQYVNDELKELGINLDSTTMQGEMILAYLKYYQVEDRSIEVVDGLPLSPYSIEERNQLLEVSRGNFSNIPACKQLNDCHGVYFIQDCMQDLDSLSPLALANLKRMIETNRYLAPKDKECFIQDIEELRTERINRYQGQREDRLNHYRDQTILYRLTAQIQSLLGRRVPQKKRNMDRWIRETKSKDKQQRELQERYQKRPKR</sequence>
<reference evidence="7" key="2">
    <citation type="submission" date="2023-03" db="EMBL/GenBank/DDBJ databases">
        <authorList>
            <person name="Shen W."/>
            <person name="Cai J."/>
        </authorList>
    </citation>
    <scope>NUCLEOTIDE SEQUENCE</scope>
    <source>
        <strain evidence="7">K69-2</strain>
    </source>
</reference>
<evidence type="ECO:0000256" key="1">
    <source>
        <dbReference type="ARBA" id="ARBA00010873"/>
    </source>
</evidence>
<evidence type="ECO:0000256" key="4">
    <source>
        <dbReference type="SAM" id="MobiDB-lite"/>
    </source>
</evidence>
<feature type="coiled-coil region" evidence="3">
    <location>
        <begin position="432"/>
        <end position="483"/>
    </location>
</feature>
<dbReference type="NCBIfam" id="NF041496">
    <property type="entry name" value="MobQ"/>
    <property type="match status" value="1"/>
</dbReference>
<accession>A0A376GX20</accession>
<evidence type="ECO:0000313" key="9">
    <source>
        <dbReference type="Proteomes" id="UP000254807"/>
    </source>
</evidence>
<keyword evidence="3" id="KW-0175">Coiled coil</keyword>
<dbReference type="Pfam" id="PF03389">
    <property type="entry name" value="MobA_MobL"/>
    <property type="match status" value="1"/>
</dbReference>
<feature type="domain" description="Nicking enzyme C-terminal middle helical" evidence="6">
    <location>
        <begin position="291"/>
        <end position="397"/>
    </location>
</feature>
<dbReference type="RefSeq" id="WP_071870198.1">
    <property type="nucleotide sequence ID" value="NZ_JARPZN010000011.1"/>
</dbReference>
<gene>
    <name evidence="8" type="primary">traA</name>
    <name evidence="7" type="synonym">mobQ</name>
    <name evidence="8" type="ORF">NCTC12360_00952</name>
    <name evidence="7" type="ORF">P7E30_13485</name>
</gene>
<comment type="similarity">
    <text evidence="1">Belongs to the MobA/MobL family.</text>
</comment>
<evidence type="ECO:0000259" key="5">
    <source>
        <dbReference type="Pfam" id="PF03389"/>
    </source>
</evidence>
<evidence type="ECO:0000256" key="2">
    <source>
        <dbReference type="ARBA" id="ARBA00022971"/>
    </source>
</evidence>
<dbReference type="OrthoDB" id="1826980at2"/>
<feature type="coiled-coil region" evidence="3">
    <location>
        <begin position="251"/>
        <end position="278"/>
    </location>
</feature>
<protein>
    <submittedName>
        <fullName evidence="8">Conjugal transfer relaxase TraA</fullName>
    </submittedName>
    <submittedName>
        <fullName evidence="7">MobQ family relaxase</fullName>
    </submittedName>
</protein>
<reference evidence="8 9" key="1">
    <citation type="submission" date="2018-06" db="EMBL/GenBank/DDBJ databases">
        <authorList>
            <consortium name="Pathogen Informatics"/>
            <person name="Doyle S."/>
        </authorList>
    </citation>
    <scope>NUCLEOTIDE SEQUENCE [LARGE SCALE GENOMIC DNA]</scope>
    <source>
        <strain evidence="8 9">NCTC12360</strain>
    </source>
</reference>
<dbReference type="Gene3D" id="3.30.930.30">
    <property type="match status" value="1"/>
</dbReference>
<dbReference type="EMBL" id="UFYW01000001">
    <property type="protein sequence ID" value="STD82523.1"/>
    <property type="molecule type" value="Genomic_DNA"/>
</dbReference>
<dbReference type="EMBL" id="JARPZN010000011">
    <property type="protein sequence ID" value="MDT2691185.1"/>
    <property type="molecule type" value="Genomic_DNA"/>
</dbReference>
<name>A0A376GX20_ENTGA</name>
<dbReference type="InterPro" id="IPR040834">
    <property type="entry name" value="NES_C_h"/>
</dbReference>
<dbReference type="Proteomes" id="UP000254807">
    <property type="component" value="Unassembled WGS sequence"/>
</dbReference>
<dbReference type="InterPro" id="IPR005053">
    <property type="entry name" value="MobA_MobL"/>
</dbReference>
<dbReference type="Pfam" id="PF18208">
    <property type="entry name" value="NES_C_h"/>
    <property type="match status" value="1"/>
</dbReference>
<dbReference type="AlphaFoldDB" id="A0A376GX20"/>
<evidence type="ECO:0000313" key="7">
    <source>
        <dbReference type="EMBL" id="MDT2691185.1"/>
    </source>
</evidence>
<organism evidence="8 9">
    <name type="scientific">Enterococcus gallinarum</name>
    <dbReference type="NCBI Taxonomy" id="1353"/>
    <lineage>
        <taxon>Bacteria</taxon>
        <taxon>Bacillati</taxon>
        <taxon>Bacillota</taxon>
        <taxon>Bacilli</taxon>
        <taxon>Lactobacillales</taxon>
        <taxon>Enterococcaceae</taxon>
        <taxon>Enterococcus</taxon>
    </lineage>
</organism>